<reference evidence="1 2" key="1">
    <citation type="journal article" date="2016" name="Mol. Biol. Evol.">
        <title>Comparative Genomics of Early-Diverging Mushroom-Forming Fungi Provides Insights into the Origins of Lignocellulose Decay Capabilities.</title>
        <authorList>
            <person name="Nagy L.G."/>
            <person name="Riley R."/>
            <person name="Tritt A."/>
            <person name="Adam C."/>
            <person name="Daum C."/>
            <person name="Floudas D."/>
            <person name="Sun H."/>
            <person name="Yadav J.S."/>
            <person name="Pangilinan J."/>
            <person name="Larsson K.H."/>
            <person name="Matsuura K."/>
            <person name="Barry K."/>
            <person name="Labutti K."/>
            <person name="Kuo R."/>
            <person name="Ohm R.A."/>
            <person name="Bhattacharya S.S."/>
            <person name="Shirouzu T."/>
            <person name="Yoshinaga Y."/>
            <person name="Martin F.M."/>
            <person name="Grigoriev I.V."/>
            <person name="Hibbett D.S."/>
        </authorList>
    </citation>
    <scope>NUCLEOTIDE SEQUENCE [LARGE SCALE GENOMIC DNA]</scope>
    <source>
        <strain evidence="1 2">CBS 109695</strain>
    </source>
</reference>
<proteinExistence type="predicted"/>
<sequence length="105" mass="13011">MHPVPARLYKYLPPISLDPGCTIPRARWLWAMAEVTRELRPWYYYKKFVAARKRYTELYRRYYLSDILEDIDMEELRHYECTFPSSDIRFWRSIVRTHYSECIHL</sequence>
<organism evidence="1 2">
    <name type="scientific">Athelia psychrophila</name>
    <dbReference type="NCBI Taxonomy" id="1759441"/>
    <lineage>
        <taxon>Eukaryota</taxon>
        <taxon>Fungi</taxon>
        <taxon>Dikarya</taxon>
        <taxon>Basidiomycota</taxon>
        <taxon>Agaricomycotina</taxon>
        <taxon>Agaricomycetes</taxon>
        <taxon>Agaricomycetidae</taxon>
        <taxon>Atheliales</taxon>
        <taxon>Atheliaceae</taxon>
        <taxon>Athelia</taxon>
    </lineage>
</organism>
<dbReference type="Proteomes" id="UP000076532">
    <property type="component" value="Unassembled WGS sequence"/>
</dbReference>
<name>A0A167WE96_9AGAM</name>
<dbReference type="EMBL" id="KV417808">
    <property type="protein sequence ID" value="KZP05997.1"/>
    <property type="molecule type" value="Genomic_DNA"/>
</dbReference>
<keyword evidence="2" id="KW-1185">Reference proteome</keyword>
<accession>A0A167WE96</accession>
<dbReference type="AlphaFoldDB" id="A0A167WE96"/>
<evidence type="ECO:0000313" key="2">
    <source>
        <dbReference type="Proteomes" id="UP000076532"/>
    </source>
</evidence>
<protein>
    <submittedName>
        <fullName evidence="1">Uncharacterized protein</fullName>
    </submittedName>
</protein>
<evidence type="ECO:0000313" key="1">
    <source>
        <dbReference type="EMBL" id="KZP05997.1"/>
    </source>
</evidence>
<gene>
    <name evidence="1" type="ORF">FIBSPDRAFT_876911</name>
</gene>